<gene>
    <name evidence="6" type="ORF">CJD36_012180</name>
</gene>
<feature type="signal peptide" evidence="3">
    <location>
        <begin position="1"/>
        <end position="23"/>
    </location>
</feature>
<dbReference type="RefSeq" id="WP_105039450.1">
    <property type="nucleotide sequence ID" value="NZ_PPSL01000003.1"/>
</dbReference>
<dbReference type="AlphaFoldDB" id="A0A2S7SV07"/>
<dbReference type="OrthoDB" id="9043075at2"/>
<name>A0A2S7SV07_9BACT</name>
<evidence type="ECO:0000313" key="7">
    <source>
        <dbReference type="Proteomes" id="UP000239872"/>
    </source>
</evidence>
<reference evidence="6 7" key="1">
    <citation type="submission" date="2018-01" db="EMBL/GenBank/DDBJ databases">
        <title>A novel member of the phylum Bacteroidetes isolated from glacier ice.</title>
        <authorList>
            <person name="Liu Q."/>
            <person name="Xin Y.-H."/>
        </authorList>
    </citation>
    <scope>NUCLEOTIDE SEQUENCE [LARGE SCALE GENOMIC DNA]</scope>
    <source>
        <strain evidence="6 7">RB1R16</strain>
    </source>
</reference>
<dbReference type="PANTHER" id="PTHR46388:SF2">
    <property type="entry name" value="NHL REPEAT-CONTAINING PROTEIN 2"/>
    <property type="match status" value="1"/>
</dbReference>
<dbReference type="NCBIfam" id="TIGR04183">
    <property type="entry name" value="Por_Secre_tail"/>
    <property type="match status" value="1"/>
</dbReference>
<proteinExistence type="predicted"/>
<dbReference type="Pfam" id="PF25021">
    <property type="entry name" value="TEN_NHL"/>
    <property type="match status" value="3"/>
</dbReference>
<evidence type="ECO:0000259" key="5">
    <source>
        <dbReference type="Pfam" id="PF25021"/>
    </source>
</evidence>
<feature type="domain" description="Secretion system C-terminal sorting" evidence="4">
    <location>
        <begin position="453"/>
        <end position="511"/>
    </location>
</feature>
<evidence type="ECO:0000259" key="4">
    <source>
        <dbReference type="Pfam" id="PF18962"/>
    </source>
</evidence>
<dbReference type="InterPro" id="IPR056822">
    <property type="entry name" value="TEN_NHL"/>
</dbReference>
<evidence type="ECO:0000256" key="3">
    <source>
        <dbReference type="SAM" id="SignalP"/>
    </source>
</evidence>
<dbReference type="EMBL" id="PPSL01000003">
    <property type="protein sequence ID" value="PQJ10723.1"/>
    <property type="molecule type" value="Genomic_DNA"/>
</dbReference>
<dbReference type="SUPFAM" id="SSF63829">
    <property type="entry name" value="Calcium-dependent phosphotriesterase"/>
    <property type="match status" value="1"/>
</dbReference>
<comment type="caution">
    <text evidence="6">The sequence shown here is derived from an EMBL/GenBank/DDBJ whole genome shotgun (WGS) entry which is preliminary data.</text>
</comment>
<dbReference type="PANTHER" id="PTHR46388">
    <property type="entry name" value="NHL REPEAT-CONTAINING PROTEIN 2"/>
    <property type="match status" value="1"/>
</dbReference>
<evidence type="ECO:0000256" key="1">
    <source>
        <dbReference type="ARBA" id="ARBA00022737"/>
    </source>
</evidence>
<keyword evidence="3" id="KW-0732">Signal</keyword>
<organism evidence="6 7">
    <name type="scientific">Flavipsychrobacter stenotrophus</name>
    <dbReference type="NCBI Taxonomy" id="2077091"/>
    <lineage>
        <taxon>Bacteria</taxon>
        <taxon>Pseudomonadati</taxon>
        <taxon>Bacteroidota</taxon>
        <taxon>Chitinophagia</taxon>
        <taxon>Chitinophagales</taxon>
        <taxon>Chitinophagaceae</taxon>
        <taxon>Flavipsychrobacter</taxon>
    </lineage>
</organism>
<feature type="chain" id="PRO_5015404274" evidence="3">
    <location>
        <begin position="24"/>
        <end position="520"/>
    </location>
</feature>
<dbReference type="InterPro" id="IPR026444">
    <property type="entry name" value="Secre_tail"/>
</dbReference>
<keyword evidence="7" id="KW-1185">Reference proteome</keyword>
<dbReference type="Gene3D" id="2.120.10.30">
    <property type="entry name" value="TolB, C-terminal domain"/>
    <property type="match status" value="4"/>
</dbReference>
<evidence type="ECO:0000313" key="6">
    <source>
        <dbReference type="EMBL" id="PQJ10723.1"/>
    </source>
</evidence>
<keyword evidence="1" id="KW-0677">Repeat</keyword>
<feature type="domain" description="Teneurin NHL" evidence="5">
    <location>
        <begin position="94"/>
        <end position="145"/>
    </location>
</feature>
<protein>
    <submittedName>
        <fullName evidence="6">Uncharacterized protein</fullName>
    </submittedName>
</protein>
<sequence length="520" mass="53015">MKKTINLLLCIALLATMVQSVHAQNINTVAGTGAGGYSGDGGPALSAHIENPVDVALASNHRYYICVDNTCNIRLVDSFGNITTVAGSGTPGFSGDGGPATAARLYNPTGIATDALGNLYIADANNHVVRKVSTAGIITTFAGTGGVAGHAGDGGAATSATMRTPIDITFDRYGNMYIAEADNHLIRKIDAAGIISTIAGTGAVGFSGDGGAATAAKFNYPTGVSCDSSGNLYVADQNNNRVRKITAAGIITTVAGTGTAGFSGDAGAATAAMINRPTGVEVCFNGNLLISGSYRVRMVDVAGTITTVAGTGSSAFSGDGGPATAAGVMAYRISADPAGIVYVSGQSHNRVRTFPIGCPLPDVSITGPDTVCKCEKINLSLSGSGGTWSTSNNNAFLAINGSVIGYSIGYDTISYIASNACGSDTAYKVVYVSACGTEGVRVRVVSTEGNVTIYPNPAADILTIRCPTTIFHVSVTNLLGQELVAQNYSSKEVTVNINELPSGMYIVKVNDIYANRVIKE</sequence>
<feature type="domain" description="Teneurin NHL" evidence="5">
    <location>
        <begin position="207"/>
        <end position="257"/>
    </location>
</feature>
<evidence type="ECO:0000256" key="2">
    <source>
        <dbReference type="PROSITE-ProRule" id="PRU00504"/>
    </source>
</evidence>
<feature type="domain" description="Teneurin NHL" evidence="5">
    <location>
        <begin position="149"/>
        <end position="201"/>
    </location>
</feature>
<dbReference type="Proteomes" id="UP000239872">
    <property type="component" value="Unassembled WGS sequence"/>
</dbReference>
<accession>A0A2S7SV07</accession>
<dbReference type="InterPro" id="IPR001258">
    <property type="entry name" value="NHL_repeat"/>
</dbReference>
<feature type="repeat" description="NHL" evidence="2">
    <location>
        <begin position="218"/>
        <end position="248"/>
    </location>
</feature>
<dbReference type="Pfam" id="PF18962">
    <property type="entry name" value="Por_Secre_tail"/>
    <property type="match status" value="1"/>
</dbReference>
<dbReference type="PROSITE" id="PS51125">
    <property type="entry name" value="NHL"/>
    <property type="match status" value="1"/>
</dbReference>
<dbReference type="InterPro" id="IPR011042">
    <property type="entry name" value="6-blade_b-propeller_TolB-like"/>
</dbReference>